<feature type="domain" description="N-acetyltransferase" evidence="1">
    <location>
        <begin position="12"/>
        <end position="150"/>
    </location>
</feature>
<dbReference type="GO" id="GO:0016747">
    <property type="term" value="F:acyltransferase activity, transferring groups other than amino-acyl groups"/>
    <property type="evidence" value="ECO:0007669"/>
    <property type="project" value="InterPro"/>
</dbReference>
<protein>
    <submittedName>
        <fullName evidence="2">GNAT family N-acetyltransferase</fullName>
    </submittedName>
</protein>
<dbReference type="SUPFAM" id="SSF55729">
    <property type="entry name" value="Acyl-CoA N-acyltransferases (Nat)"/>
    <property type="match status" value="1"/>
</dbReference>
<gene>
    <name evidence="2" type="ORF">FG382_16485</name>
</gene>
<dbReference type="Proteomes" id="UP000317316">
    <property type="component" value="Unassembled WGS sequence"/>
</dbReference>
<keyword evidence="3" id="KW-1185">Reference proteome</keyword>
<comment type="caution">
    <text evidence="2">The sequence shown here is derived from an EMBL/GenBank/DDBJ whole genome shotgun (WGS) entry which is preliminary data.</text>
</comment>
<evidence type="ECO:0000313" key="2">
    <source>
        <dbReference type="EMBL" id="TQR10671.1"/>
    </source>
</evidence>
<proteinExistence type="predicted"/>
<dbReference type="Gene3D" id="3.40.630.30">
    <property type="match status" value="1"/>
</dbReference>
<dbReference type="PANTHER" id="PTHR43617">
    <property type="entry name" value="L-AMINO ACID N-ACETYLTRANSFERASE"/>
    <property type="match status" value="1"/>
</dbReference>
<keyword evidence="2" id="KW-0808">Transferase</keyword>
<sequence length="150" mass="17065">MGLKLVEINKDNWLRTVLLTTNEDGKATVVEKFVASNALSIVQSIYETGWIVKGVEVDEKVIGFAMYGLDEDTKNYWICRLMIDRTCQGKGYGREAIQLILDEMKQLDGCETIYLSTKPDNEVAIKLYESFGFQKTGNMNEGEVEFILKF</sequence>
<evidence type="ECO:0000313" key="3">
    <source>
        <dbReference type="Proteomes" id="UP000317316"/>
    </source>
</evidence>
<dbReference type="CDD" id="cd04301">
    <property type="entry name" value="NAT_SF"/>
    <property type="match status" value="1"/>
</dbReference>
<accession>A0A544SZP9</accession>
<dbReference type="OrthoDB" id="9127144at2"/>
<organism evidence="2 3">
    <name type="scientific">Psychrobacillus lasiicapitis</name>
    <dbReference type="NCBI Taxonomy" id="1636719"/>
    <lineage>
        <taxon>Bacteria</taxon>
        <taxon>Bacillati</taxon>
        <taxon>Bacillota</taxon>
        <taxon>Bacilli</taxon>
        <taxon>Bacillales</taxon>
        <taxon>Bacillaceae</taxon>
        <taxon>Psychrobacillus</taxon>
    </lineage>
</organism>
<dbReference type="Pfam" id="PF00583">
    <property type="entry name" value="Acetyltransf_1"/>
    <property type="match status" value="1"/>
</dbReference>
<dbReference type="InterPro" id="IPR000182">
    <property type="entry name" value="GNAT_dom"/>
</dbReference>
<dbReference type="AlphaFoldDB" id="A0A544SZP9"/>
<dbReference type="PANTHER" id="PTHR43617:SF2">
    <property type="entry name" value="UPF0039 PROTEIN SLL0451"/>
    <property type="match status" value="1"/>
</dbReference>
<dbReference type="InterPro" id="IPR016181">
    <property type="entry name" value="Acyl_CoA_acyltransferase"/>
</dbReference>
<dbReference type="InterPro" id="IPR050276">
    <property type="entry name" value="MshD_Acetyltransferase"/>
</dbReference>
<evidence type="ECO:0000259" key="1">
    <source>
        <dbReference type="PROSITE" id="PS51186"/>
    </source>
</evidence>
<name>A0A544SZP9_9BACI</name>
<dbReference type="PROSITE" id="PS51186">
    <property type="entry name" value="GNAT"/>
    <property type="match status" value="1"/>
</dbReference>
<dbReference type="EMBL" id="VDGH01000010">
    <property type="protein sequence ID" value="TQR10671.1"/>
    <property type="molecule type" value="Genomic_DNA"/>
</dbReference>
<reference evidence="2 3" key="1">
    <citation type="submission" date="2019-05" db="EMBL/GenBank/DDBJ databases">
        <title>Psychrobacillus vulpis sp. nov., a new species isolated from feces of a red fox that inhabits in The Tablas de Daimiel Natural Park, Albacete, Spain.</title>
        <authorList>
            <person name="Rodriguez M."/>
            <person name="Reina J.C."/>
            <person name="Bejar V."/>
            <person name="Llamas I."/>
        </authorList>
    </citation>
    <scope>NUCLEOTIDE SEQUENCE [LARGE SCALE GENOMIC DNA]</scope>
    <source>
        <strain evidence="2 3">NEAU-3TGS17</strain>
    </source>
</reference>